<feature type="transmembrane region" description="Helical" evidence="5">
    <location>
        <begin position="36"/>
        <end position="54"/>
    </location>
</feature>
<keyword evidence="3 5" id="KW-1133">Transmembrane helix</keyword>
<dbReference type="GO" id="GO:0016020">
    <property type="term" value="C:membrane"/>
    <property type="evidence" value="ECO:0007669"/>
    <property type="project" value="UniProtKB-SubCell"/>
</dbReference>
<gene>
    <name evidence="7" type="ORF">GEAM_3737</name>
</gene>
<dbReference type="AlphaFoldDB" id="A0A085G3V8"/>
<proteinExistence type="predicted"/>
<feature type="transmembrane region" description="Helical" evidence="5">
    <location>
        <begin position="337"/>
        <end position="356"/>
    </location>
</feature>
<keyword evidence="4 5" id="KW-0472">Membrane</keyword>
<evidence type="ECO:0000313" key="8">
    <source>
        <dbReference type="Proteomes" id="UP000028640"/>
    </source>
</evidence>
<keyword evidence="2 5" id="KW-0812">Transmembrane</keyword>
<evidence type="ECO:0000313" key="7">
    <source>
        <dbReference type="EMBL" id="KFC78403.1"/>
    </source>
</evidence>
<keyword evidence="7" id="KW-0436">Ligase</keyword>
<evidence type="ECO:0000256" key="1">
    <source>
        <dbReference type="ARBA" id="ARBA00004141"/>
    </source>
</evidence>
<name>A0A085G3V8_EWIA3</name>
<accession>A0A085G3V8</accession>
<feature type="transmembrane region" description="Helical" evidence="5">
    <location>
        <begin position="91"/>
        <end position="113"/>
    </location>
</feature>
<dbReference type="Pfam" id="PF04932">
    <property type="entry name" value="Wzy_C"/>
    <property type="match status" value="1"/>
</dbReference>
<evidence type="ECO:0000256" key="5">
    <source>
        <dbReference type="SAM" id="Phobius"/>
    </source>
</evidence>
<feature type="transmembrane region" description="Helical" evidence="5">
    <location>
        <begin position="61"/>
        <end position="79"/>
    </location>
</feature>
<keyword evidence="8" id="KW-1185">Reference proteome</keyword>
<comment type="subcellular location">
    <subcellularLocation>
        <location evidence="1">Membrane</location>
        <topology evidence="1">Multi-pass membrane protein</topology>
    </subcellularLocation>
</comment>
<dbReference type="Proteomes" id="UP000028640">
    <property type="component" value="Unassembled WGS sequence"/>
</dbReference>
<feature type="transmembrane region" description="Helical" evidence="5">
    <location>
        <begin position="159"/>
        <end position="176"/>
    </location>
</feature>
<dbReference type="GO" id="GO:0016874">
    <property type="term" value="F:ligase activity"/>
    <property type="evidence" value="ECO:0007669"/>
    <property type="project" value="UniProtKB-KW"/>
</dbReference>
<dbReference type="eggNOG" id="COG3307">
    <property type="taxonomic scope" value="Bacteria"/>
</dbReference>
<feature type="transmembrane region" description="Helical" evidence="5">
    <location>
        <begin position="230"/>
        <end position="247"/>
    </location>
</feature>
<dbReference type="STRING" id="910964.GEAM_3737"/>
<dbReference type="PANTHER" id="PTHR37422:SF17">
    <property type="entry name" value="O-ANTIGEN LIGASE"/>
    <property type="match status" value="1"/>
</dbReference>
<dbReference type="GeneID" id="78383177"/>
<feature type="domain" description="O-antigen ligase-related" evidence="6">
    <location>
        <begin position="190"/>
        <end position="345"/>
    </location>
</feature>
<dbReference type="PANTHER" id="PTHR37422">
    <property type="entry name" value="TEICHURONIC ACID BIOSYNTHESIS PROTEIN TUAE"/>
    <property type="match status" value="1"/>
</dbReference>
<protein>
    <submittedName>
        <fullName evidence="7">O-antigen ligase</fullName>
    </submittedName>
</protein>
<organism evidence="7 8">
    <name type="scientific">Ewingella americana (strain ATCC 33852 / DSM 4580 / CCUG 14506 / JCM 5911 / LMG 7869 / NCTC 12157 / CDC 1468-78)</name>
    <dbReference type="NCBI Taxonomy" id="910964"/>
    <lineage>
        <taxon>Bacteria</taxon>
        <taxon>Pseudomonadati</taxon>
        <taxon>Pseudomonadota</taxon>
        <taxon>Gammaproteobacteria</taxon>
        <taxon>Enterobacterales</taxon>
        <taxon>Yersiniaceae</taxon>
        <taxon>Ewingella</taxon>
    </lineage>
</organism>
<evidence type="ECO:0000256" key="2">
    <source>
        <dbReference type="ARBA" id="ARBA00022692"/>
    </source>
</evidence>
<dbReference type="EMBL" id="JMPJ01000068">
    <property type="protein sequence ID" value="KFC78403.1"/>
    <property type="molecule type" value="Genomic_DNA"/>
</dbReference>
<evidence type="ECO:0000256" key="4">
    <source>
        <dbReference type="ARBA" id="ARBA00023136"/>
    </source>
</evidence>
<comment type="caution">
    <text evidence="7">The sequence shown here is derived from an EMBL/GenBank/DDBJ whole genome shotgun (WGS) entry which is preliminary data.</text>
</comment>
<reference evidence="7 8" key="1">
    <citation type="submission" date="2014-05" db="EMBL/GenBank/DDBJ databases">
        <title>ATOL: Assembling a taxonomically balanced genome-scale reconstruction of the evolutionary history of the Enterobacteriaceae.</title>
        <authorList>
            <person name="Plunkett G.III."/>
            <person name="Neeno-Eckwall E.C."/>
            <person name="Glasner J.D."/>
            <person name="Perna N.T."/>
        </authorList>
    </citation>
    <scope>NUCLEOTIDE SEQUENCE [LARGE SCALE GENOMIC DNA]</scope>
    <source>
        <strain evidence="7 8">ATCC 33852</strain>
    </source>
</reference>
<feature type="transmembrane region" description="Helical" evidence="5">
    <location>
        <begin position="12"/>
        <end position="30"/>
    </location>
</feature>
<feature type="transmembrane region" description="Helical" evidence="5">
    <location>
        <begin position="388"/>
        <end position="405"/>
    </location>
</feature>
<dbReference type="InterPro" id="IPR007016">
    <property type="entry name" value="O-antigen_ligase-rel_domated"/>
</dbReference>
<dbReference type="OrthoDB" id="6502028at2"/>
<evidence type="ECO:0000259" key="6">
    <source>
        <dbReference type="Pfam" id="PF04932"/>
    </source>
</evidence>
<evidence type="ECO:0000256" key="3">
    <source>
        <dbReference type="ARBA" id="ARBA00022989"/>
    </source>
</evidence>
<feature type="transmembrane region" description="Helical" evidence="5">
    <location>
        <begin position="122"/>
        <end position="139"/>
    </location>
</feature>
<feature type="transmembrane region" description="Helical" evidence="5">
    <location>
        <begin position="183"/>
        <end position="199"/>
    </location>
</feature>
<dbReference type="InterPro" id="IPR051533">
    <property type="entry name" value="WaaL-like"/>
</dbReference>
<dbReference type="RefSeq" id="WP_034794536.1">
    <property type="nucleotide sequence ID" value="NZ_JMPJ01000068.1"/>
</dbReference>
<sequence length="420" mass="46865">MIRRETPHPIFSYAIYFGCLLSIFTVAFNWGSGRNILFITSYIAFIALVFNFKYYIRQRCLLLVPLSFVVLGLANLLWVEFYKKPDEYIDLYRAYFVTGKILIATGFILLIALNEKLNVKKWIIPALISLGVLVNGYAIYQSLSAGALRIELNYDRATVTAYIITAVNILMLYSLLHVKNKYNAIFFSLGFLISFVSIIHTETRAAILVFPVVSVLMFTFSRNVTAKQKYTYGLAVIALIALSSYFLKDVIGQRIEAFREDMAQQSSSVRINSVGDRIAMLKAGFISGNQHLFGQSAEQRGKEIATLAAQHPELAYAVPYATVHLHNEIIDNYSLRGIWGVILLLVLHLSLLLLALRLQKNAALLAITLAMMAYGLSDVLFFSSEAAAIFGLATILSVLIGNTAINKQPQAGEKEKNVVV</sequence>